<dbReference type="RefSeq" id="WP_043450380.1">
    <property type="nucleotide sequence ID" value="NZ_JWTB01000008.1"/>
</dbReference>
<evidence type="ECO:0000313" key="2">
    <source>
        <dbReference type="Proteomes" id="UP000031196"/>
    </source>
</evidence>
<protein>
    <submittedName>
        <fullName evidence="1">Uncharacterized protein</fullName>
    </submittedName>
</protein>
<dbReference type="EMBL" id="JWTB01000008">
    <property type="protein sequence ID" value="KIC68688.1"/>
    <property type="molecule type" value="Genomic_DNA"/>
</dbReference>
<dbReference type="Proteomes" id="UP000031196">
    <property type="component" value="Unassembled WGS sequence"/>
</dbReference>
<gene>
    <name evidence="1" type="ORF">RM50_04275</name>
</gene>
<dbReference type="AlphaFoldDB" id="A0A0B4EPQ4"/>
<accession>A0A0B4EPQ4</accession>
<comment type="caution">
    <text evidence="1">The sequence shown here is derived from an EMBL/GenBank/DDBJ whole genome shotgun (WGS) entry which is preliminary data.</text>
</comment>
<evidence type="ECO:0000313" key="1">
    <source>
        <dbReference type="EMBL" id="KIC68688.1"/>
    </source>
</evidence>
<reference evidence="1 2" key="1">
    <citation type="submission" date="2014-12" db="EMBL/GenBank/DDBJ databases">
        <title>Genome sequencing of Arthrobacter phenanthrenivorans SWC37.</title>
        <authorList>
            <person name="Tan P.W."/>
            <person name="Chan K.-G."/>
        </authorList>
    </citation>
    <scope>NUCLEOTIDE SEQUENCE [LARGE SCALE GENOMIC DNA]</scope>
    <source>
        <strain evidence="1 2">SWC37</strain>
    </source>
</reference>
<organism evidence="1 2">
    <name type="scientific">Pseudarthrobacter phenanthrenivorans</name>
    <name type="common">Arthrobacter phenanthrenivorans</name>
    <dbReference type="NCBI Taxonomy" id="361575"/>
    <lineage>
        <taxon>Bacteria</taxon>
        <taxon>Bacillati</taxon>
        <taxon>Actinomycetota</taxon>
        <taxon>Actinomycetes</taxon>
        <taxon>Micrococcales</taxon>
        <taxon>Micrococcaceae</taxon>
        <taxon>Pseudarthrobacter</taxon>
    </lineage>
</organism>
<dbReference type="OrthoDB" id="5124141at2"/>
<sequence length="173" mass="19482">MTRTFVILDLDGSVFPLPHRKVTPTPDRVTTTVAVPPRAPVTVTFRPAVVEAITRWAASADVQWLTSWGRKTQWLDQVGLPTLPVLYDPEPGEVFFWGRSRLSWKKPQVAELMGRQSAPFRVVWIDDDSFSPAYGDELRAAHPLLEDLLLIQPDCYEGLTDEDLLRVEKSLAG</sequence>
<name>A0A0B4EPQ4_PSEPS</name>
<proteinExistence type="predicted"/>